<name>A0A381ZXE6_9ZZZZ</name>
<dbReference type="InterPro" id="IPR029069">
    <property type="entry name" value="HotDog_dom_sf"/>
</dbReference>
<gene>
    <name evidence="3" type="ORF">METZ01_LOCUS146673</name>
</gene>
<organism evidence="3">
    <name type="scientific">marine metagenome</name>
    <dbReference type="NCBI Taxonomy" id="408172"/>
    <lineage>
        <taxon>unclassified sequences</taxon>
        <taxon>metagenomes</taxon>
        <taxon>ecological metagenomes</taxon>
    </lineage>
</organism>
<keyword evidence="2" id="KW-0378">Hydrolase</keyword>
<dbReference type="EMBL" id="UINC01023010">
    <property type="protein sequence ID" value="SVA93819.1"/>
    <property type="molecule type" value="Genomic_DNA"/>
</dbReference>
<evidence type="ECO:0000256" key="1">
    <source>
        <dbReference type="ARBA" id="ARBA00005953"/>
    </source>
</evidence>
<evidence type="ECO:0000256" key="2">
    <source>
        <dbReference type="ARBA" id="ARBA00022801"/>
    </source>
</evidence>
<evidence type="ECO:0000313" key="3">
    <source>
        <dbReference type="EMBL" id="SVA93819.1"/>
    </source>
</evidence>
<dbReference type="AlphaFoldDB" id="A0A381ZXE6"/>
<accession>A0A381ZXE6</accession>
<dbReference type="GO" id="GO:0047617">
    <property type="term" value="F:fatty acyl-CoA hydrolase activity"/>
    <property type="evidence" value="ECO:0007669"/>
    <property type="project" value="TreeGrafter"/>
</dbReference>
<dbReference type="SUPFAM" id="SSF54637">
    <property type="entry name" value="Thioesterase/thiol ester dehydrase-isomerase"/>
    <property type="match status" value="1"/>
</dbReference>
<evidence type="ECO:0008006" key="4">
    <source>
        <dbReference type="Google" id="ProtNLM"/>
    </source>
</evidence>
<dbReference type="PANTHER" id="PTHR31793">
    <property type="entry name" value="4-HYDROXYBENZOYL-COA THIOESTERASE FAMILY MEMBER"/>
    <property type="match status" value="1"/>
</dbReference>
<dbReference type="InterPro" id="IPR050563">
    <property type="entry name" value="4-hydroxybenzoyl-CoA_TE"/>
</dbReference>
<protein>
    <recommendedName>
        <fullName evidence="4">Thioesterase domain-containing protein</fullName>
    </recommendedName>
</protein>
<dbReference type="PANTHER" id="PTHR31793:SF27">
    <property type="entry name" value="NOVEL THIOESTERASE SUPERFAMILY DOMAIN AND SAPOSIN A-TYPE DOMAIN CONTAINING PROTEIN (0610012H03RIK)"/>
    <property type="match status" value="1"/>
</dbReference>
<dbReference type="CDD" id="cd00586">
    <property type="entry name" value="4HBT"/>
    <property type="match status" value="1"/>
</dbReference>
<proteinExistence type="inferred from homology"/>
<dbReference type="Pfam" id="PF13279">
    <property type="entry name" value="4HBT_2"/>
    <property type="match status" value="1"/>
</dbReference>
<comment type="similarity">
    <text evidence="1">Belongs to the 4-hydroxybenzoyl-CoA thioesterase family.</text>
</comment>
<sequence length="119" mass="13990">MTTRWRDMDFRQHINHAAYLTYFETSRLEFAQNFFDENHTFIMASLTIDYHNQLTHPANLTIGQKVVEVGNKSFKMLGAIFKEEEINPIVTTLATLVCFNYKTQETYTVPESIKDKFNQ</sequence>
<dbReference type="Gene3D" id="3.10.129.10">
    <property type="entry name" value="Hotdog Thioesterase"/>
    <property type="match status" value="1"/>
</dbReference>
<reference evidence="3" key="1">
    <citation type="submission" date="2018-05" db="EMBL/GenBank/DDBJ databases">
        <authorList>
            <person name="Lanie J.A."/>
            <person name="Ng W.-L."/>
            <person name="Kazmierczak K.M."/>
            <person name="Andrzejewski T.M."/>
            <person name="Davidsen T.M."/>
            <person name="Wayne K.J."/>
            <person name="Tettelin H."/>
            <person name="Glass J.I."/>
            <person name="Rusch D."/>
            <person name="Podicherti R."/>
            <person name="Tsui H.-C.T."/>
            <person name="Winkler M.E."/>
        </authorList>
    </citation>
    <scope>NUCLEOTIDE SEQUENCE</scope>
</reference>